<keyword evidence="2" id="KW-1185">Reference proteome</keyword>
<reference evidence="1 2" key="1">
    <citation type="submission" date="2020-02" db="EMBL/GenBank/DDBJ databases">
        <authorList>
            <person name="Ferguson B K."/>
        </authorList>
    </citation>
    <scope>NUCLEOTIDE SEQUENCE [LARGE SCALE GENOMIC DNA]</scope>
</reference>
<proteinExistence type="predicted"/>
<feature type="non-terminal residue" evidence="1">
    <location>
        <position position="135"/>
    </location>
</feature>
<name>A0A6H5GR30_9HEMI</name>
<dbReference type="Proteomes" id="UP000479000">
    <property type="component" value="Unassembled WGS sequence"/>
</dbReference>
<dbReference type="EMBL" id="CADCXU010017786">
    <property type="protein sequence ID" value="CAB0006557.1"/>
    <property type="molecule type" value="Genomic_DNA"/>
</dbReference>
<evidence type="ECO:0000313" key="2">
    <source>
        <dbReference type="Proteomes" id="UP000479000"/>
    </source>
</evidence>
<protein>
    <submittedName>
        <fullName evidence="1">Uncharacterized protein</fullName>
    </submittedName>
</protein>
<organism evidence="1 2">
    <name type="scientific">Nesidiocoris tenuis</name>
    <dbReference type="NCBI Taxonomy" id="355587"/>
    <lineage>
        <taxon>Eukaryota</taxon>
        <taxon>Metazoa</taxon>
        <taxon>Ecdysozoa</taxon>
        <taxon>Arthropoda</taxon>
        <taxon>Hexapoda</taxon>
        <taxon>Insecta</taxon>
        <taxon>Pterygota</taxon>
        <taxon>Neoptera</taxon>
        <taxon>Paraneoptera</taxon>
        <taxon>Hemiptera</taxon>
        <taxon>Heteroptera</taxon>
        <taxon>Panheteroptera</taxon>
        <taxon>Cimicomorpha</taxon>
        <taxon>Miridae</taxon>
        <taxon>Dicyphina</taxon>
        <taxon>Nesidiocoris</taxon>
    </lineage>
</organism>
<accession>A0A6H5GR30</accession>
<dbReference type="Pfam" id="PF12394">
    <property type="entry name" value="DUF3657"/>
    <property type="match status" value="1"/>
</dbReference>
<sequence length="135" mass="15280">MLLVISENELGLPACVIGGTTGVSKTFQILYRNEEVNLEDTLMFRVHILVDSHKIEESLERAEFTLSVELWFTDTSLVTDQQTNVTCVSLRTLQLSFLATKGLHYHLPVLFDYFHLSAITMTIHGSLVALHQPYI</sequence>
<evidence type="ECO:0000313" key="1">
    <source>
        <dbReference type="EMBL" id="CAB0006557.1"/>
    </source>
</evidence>
<gene>
    <name evidence="1" type="ORF">NTEN_LOCUS12034</name>
</gene>
<dbReference type="AlphaFoldDB" id="A0A6H5GR30"/>
<dbReference type="InterPro" id="IPR022122">
    <property type="entry name" value="DUF3657"/>
</dbReference>
<dbReference type="OrthoDB" id="273452at2759"/>